<organism evidence="6 7">
    <name type="scientific">Deinococcus koreensis</name>
    <dbReference type="NCBI Taxonomy" id="2054903"/>
    <lineage>
        <taxon>Bacteria</taxon>
        <taxon>Thermotogati</taxon>
        <taxon>Deinococcota</taxon>
        <taxon>Deinococci</taxon>
        <taxon>Deinococcales</taxon>
        <taxon>Deinococcaceae</taxon>
        <taxon>Deinococcus</taxon>
    </lineage>
</organism>
<accession>A0A2K3UY67</accession>
<evidence type="ECO:0000313" key="7">
    <source>
        <dbReference type="Proteomes" id="UP000236379"/>
    </source>
</evidence>
<dbReference type="InterPro" id="IPR005101">
    <property type="entry name" value="Cryptochr/Photolyase_FAD-bd"/>
</dbReference>
<feature type="binding site" evidence="3">
    <location>
        <begin position="104"/>
        <end position="111"/>
    </location>
    <ligand>
        <name>FAD</name>
        <dbReference type="ChEBI" id="CHEBI:57692"/>
    </ligand>
</feature>
<feature type="binding site" evidence="3">
    <location>
        <position position="101"/>
    </location>
    <ligand>
        <name>FAD</name>
        <dbReference type="ChEBI" id="CHEBI:57692"/>
    </ligand>
</feature>
<evidence type="ECO:0000256" key="4">
    <source>
        <dbReference type="SAM" id="MobiDB-lite"/>
    </source>
</evidence>
<dbReference type="GO" id="GO:0005737">
    <property type="term" value="C:cytoplasm"/>
    <property type="evidence" value="ECO:0007669"/>
    <property type="project" value="TreeGrafter"/>
</dbReference>
<dbReference type="PANTHER" id="PTHR11455:SF18">
    <property type="entry name" value="SI:CH1073-390K14.1"/>
    <property type="match status" value="1"/>
</dbReference>
<dbReference type="InterPro" id="IPR002081">
    <property type="entry name" value="Cryptochrome/DNA_photolyase_1"/>
</dbReference>
<comment type="cofactor">
    <cofactor evidence="3">
        <name>FAD</name>
        <dbReference type="ChEBI" id="CHEBI:57692"/>
    </cofactor>
    <text evidence="3">Binds 1 FAD per subunit.</text>
</comment>
<dbReference type="InterPro" id="IPR014729">
    <property type="entry name" value="Rossmann-like_a/b/a_fold"/>
</dbReference>
<gene>
    <name evidence="6" type="ORF">CVO96_08890</name>
</gene>
<dbReference type="Proteomes" id="UP000236379">
    <property type="component" value="Unassembled WGS sequence"/>
</dbReference>
<feature type="domain" description="Cryptochrome/DNA photolyase FAD-binding" evidence="5">
    <location>
        <begin position="102"/>
        <end position="218"/>
    </location>
</feature>
<dbReference type="InterPro" id="IPR036134">
    <property type="entry name" value="Crypto/Photolyase_FAD-like_sf"/>
</dbReference>
<evidence type="ECO:0000256" key="3">
    <source>
        <dbReference type="PIRSR" id="PIRSR602081-1"/>
    </source>
</evidence>
<dbReference type="InterPro" id="IPR036155">
    <property type="entry name" value="Crypto/Photolyase_N_sf"/>
</dbReference>
<dbReference type="GO" id="GO:0071949">
    <property type="term" value="F:FAD binding"/>
    <property type="evidence" value="ECO:0007669"/>
    <property type="project" value="TreeGrafter"/>
</dbReference>
<evidence type="ECO:0000256" key="1">
    <source>
        <dbReference type="ARBA" id="ARBA00022630"/>
    </source>
</evidence>
<keyword evidence="1 3" id="KW-0285">Flavoprotein</keyword>
<evidence type="ECO:0000313" key="6">
    <source>
        <dbReference type="EMBL" id="PNY81481.1"/>
    </source>
</evidence>
<dbReference type="PANTHER" id="PTHR11455">
    <property type="entry name" value="CRYPTOCHROME"/>
    <property type="match status" value="1"/>
</dbReference>
<keyword evidence="2 3" id="KW-0274">FAD</keyword>
<feature type="region of interest" description="Disordered" evidence="4">
    <location>
        <begin position="431"/>
        <end position="463"/>
    </location>
</feature>
<sequence>MTPPGLPPTLPPSLKDTPVAELFPDVFARDPHHHGFTRGGRAAALAALDALDPLAYGRDRSHLDGHVSRLSPYLRHGVLTLAEVRDEALRRVPTPSRAWKYVNELSWHDFFTRVYAEIGAGVWENLQPYKTGLPDSAYSREFPADIDQGTTGAVCIDSWSRDLRETGYLHNHVRMWLASYIIHHRRVWWPGGASWFITHLLDGDPANNNLNWQWVASTWRAFPYLWNRGNLLKYAGDRYCAECPLADSGCPFDATYAALSERLFVGKSAAPGETGWLAPDRLRAVPWQGPLTPQSVPDAVVWVHGDRLSPTNEALAAYAERPAVFVWDDGLLKEWTISAKRQTFIHECVQELPVHVLRGNVTAQVAAFARAHGAGVVATTPSPSPRFAVIVQQLEAEGLTVQLWPEPVFAASLDALDLRVHADYWNQVRASAFGREPEPPKPKTARKKAAETATKKPRAKATE</sequence>
<dbReference type="Gene3D" id="1.10.579.10">
    <property type="entry name" value="DNA Cyclobutane Dipyrimidine Photolyase, subunit A, domain 3"/>
    <property type="match status" value="1"/>
</dbReference>
<evidence type="ECO:0000256" key="2">
    <source>
        <dbReference type="ARBA" id="ARBA00022827"/>
    </source>
</evidence>
<proteinExistence type="predicted"/>
<dbReference type="GO" id="GO:0003677">
    <property type="term" value="F:DNA binding"/>
    <property type="evidence" value="ECO:0007669"/>
    <property type="project" value="TreeGrafter"/>
</dbReference>
<name>A0A2K3UY67_9DEIO</name>
<dbReference type="OrthoDB" id="9772484at2"/>
<keyword evidence="7" id="KW-1185">Reference proteome</keyword>
<dbReference type="Gene3D" id="3.40.50.620">
    <property type="entry name" value="HUPs"/>
    <property type="match status" value="1"/>
</dbReference>
<dbReference type="GO" id="GO:0032922">
    <property type="term" value="P:circadian regulation of gene expression"/>
    <property type="evidence" value="ECO:0007669"/>
    <property type="project" value="TreeGrafter"/>
</dbReference>
<dbReference type="SUPFAM" id="SSF52425">
    <property type="entry name" value="Cryptochrome/photolyase, N-terminal domain"/>
    <property type="match status" value="1"/>
</dbReference>
<feature type="compositionally biased region" description="Basic and acidic residues" evidence="4">
    <location>
        <begin position="448"/>
        <end position="463"/>
    </location>
</feature>
<dbReference type="EMBL" id="PPPD01000001">
    <property type="protein sequence ID" value="PNY81481.1"/>
    <property type="molecule type" value="Genomic_DNA"/>
</dbReference>
<dbReference type="GO" id="GO:0003904">
    <property type="term" value="F:deoxyribodipyrimidine photo-lyase activity"/>
    <property type="evidence" value="ECO:0007669"/>
    <property type="project" value="TreeGrafter"/>
</dbReference>
<protein>
    <submittedName>
        <fullName evidence="6">Deoxyribodipyrimidine photolyase</fullName>
    </submittedName>
</protein>
<dbReference type="AlphaFoldDB" id="A0A2K3UY67"/>
<comment type="caution">
    <text evidence="6">The sequence shown here is derived from an EMBL/GenBank/DDBJ whole genome shotgun (WGS) entry which is preliminary data.</text>
</comment>
<evidence type="ECO:0000259" key="5">
    <source>
        <dbReference type="Pfam" id="PF03441"/>
    </source>
</evidence>
<feature type="binding site" evidence="3">
    <location>
        <begin position="202"/>
        <end position="204"/>
    </location>
    <ligand>
        <name>FAD</name>
        <dbReference type="ChEBI" id="CHEBI:57692"/>
    </ligand>
</feature>
<dbReference type="Gene3D" id="1.25.40.80">
    <property type="match status" value="1"/>
</dbReference>
<dbReference type="SUPFAM" id="SSF48173">
    <property type="entry name" value="Cryptochrome/photolyase FAD-binding domain"/>
    <property type="match status" value="1"/>
</dbReference>
<keyword evidence="6" id="KW-0456">Lyase</keyword>
<dbReference type="GO" id="GO:0043153">
    <property type="term" value="P:entrainment of circadian clock by photoperiod"/>
    <property type="evidence" value="ECO:0007669"/>
    <property type="project" value="TreeGrafter"/>
</dbReference>
<dbReference type="RefSeq" id="WP_103311924.1">
    <property type="nucleotide sequence ID" value="NZ_PPPD01000001.1"/>
</dbReference>
<reference evidence="6 7" key="1">
    <citation type="submission" date="2018-01" db="EMBL/GenBank/DDBJ databases">
        <title>Deinococcus koreensis sp. nov., a radiation-resistant bacterium isolated from river water.</title>
        <authorList>
            <person name="Choi A."/>
        </authorList>
    </citation>
    <scope>NUCLEOTIDE SEQUENCE [LARGE SCALE GENOMIC DNA]</scope>
    <source>
        <strain evidence="6 7">SJW1-2</strain>
    </source>
</reference>
<dbReference type="Pfam" id="PF03441">
    <property type="entry name" value="FAD_binding_7"/>
    <property type="match status" value="1"/>
</dbReference>